<sequence>TEFMQVLETIIRDLQLSISLPGKARSAAPVRKAPNSGSVALPQPSEHENTPWNKGRFSIVEQPYRMEELAFWGRYGIDTKTLQRFRVKSLSRFESVSNQGKSYPLRSTVREPMFCYAMGAFVKVYRPFSTI</sequence>
<dbReference type="AlphaFoldDB" id="W2CY73"/>
<protein>
    <submittedName>
        <fullName evidence="2">Uncharacterized protein</fullName>
    </submittedName>
</protein>
<organism evidence="2 3">
    <name type="scientific">Tannerella sp. oral taxon BU063 isolate Cell 8/11</name>
    <dbReference type="NCBI Taxonomy" id="1411915"/>
    <lineage>
        <taxon>Bacteria</taxon>
        <taxon>Pseudomonadati</taxon>
        <taxon>Bacteroidota</taxon>
        <taxon>Bacteroidia</taxon>
        <taxon>Bacteroidales</taxon>
        <taxon>Tannerellaceae</taxon>
        <taxon>Tannerella</taxon>
    </lineage>
</organism>
<name>W2CY73_9BACT</name>
<evidence type="ECO:0000313" key="3">
    <source>
        <dbReference type="Proteomes" id="UP000034980"/>
    </source>
</evidence>
<dbReference type="Proteomes" id="UP000034980">
    <property type="component" value="Unassembled WGS sequence"/>
</dbReference>
<reference evidence="2 3" key="1">
    <citation type="submission" date="2013-11" db="EMBL/GenBank/DDBJ databases">
        <title>Single cell genomics of uncultured Tannerella BU063 (oral taxon 286).</title>
        <authorList>
            <person name="Beall C.J."/>
            <person name="Campbell A.G."/>
            <person name="Griffen A.L."/>
            <person name="Podar M."/>
            <person name="Leys E.J."/>
        </authorList>
    </citation>
    <scope>NUCLEOTIDE SEQUENCE [LARGE SCALE GENOMIC DNA]</scope>
    <source>
        <strain evidence="2">Cell 8/11</strain>
    </source>
</reference>
<feature type="non-terminal residue" evidence="2">
    <location>
        <position position="131"/>
    </location>
</feature>
<feature type="non-terminal residue" evidence="2">
    <location>
        <position position="1"/>
    </location>
</feature>
<gene>
    <name evidence="2" type="ORF">T235_11840</name>
</gene>
<dbReference type="EMBL" id="AYYF01001392">
    <property type="protein sequence ID" value="ETK12095.1"/>
    <property type="molecule type" value="Genomic_DNA"/>
</dbReference>
<evidence type="ECO:0000313" key="2">
    <source>
        <dbReference type="EMBL" id="ETK12095.1"/>
    </source>
</evidence>
<proteinExistence type="predicted"/>
<feature type="region of interest" description="Disordered" evidence="1">
    <location>
        <begin position="27"/>
        <end position="53"/>
    </location>
</feature>
<evidence type="ECO:0000256" key="1">
    <source>
        <dbReference type="SAM" id="MobiDB-lite"/>
    </source>
</evidence>
<comment type="caution">
    <text evidence="2">The sequence shown here is derived from an EMBL/GenBank/DDBJ whole genome shotgun (WGS) entry which is preliminary data.</text>
</comment>
<accession>W2CY73</accession>